<gene>
    <name evidence="3" type="ORF">J2853_008967</name>
</gene>
<sequence length="282" mass="29711">MSGLLICTALGIEARAVRGGLSRGSRDRLPRAVRDDLSHISWNDLSEASRGGLPRASRGGFPRDPGNGLPAGDVTVIRIGMGPGRAASAAFVLPPTGAVAVVGFGGALGGALRPGDVLVASEVRFEGRVLPCPSARLLIGELTRAGLAARSGPLVTSGHIVTGAERRRLAVEGALAVDMETGPLAEAAADRPFAALRVIVDTPAIPLIRPATIRGGITAYRTLRRLGPILARWAATTDLPYVPLTERPPPILRMHVEETIHMPHMHVEETIRFTPFKEVQSI</sequence>
<organism evidence="3 4">
    <name type="scientific">Streptosporangium lutulentum</name>
    <dbReference type="NCBI Taxonomy" id="1461250"/>
    <lineage>
        <taxon>Bacteria</taxon>
        <taxon>Bacillati</taxon>
        <taxon>Actinomycetota</taxon>
        <taxon>Actinomycetes</taxon>
        <taxon>Streptosporangiales</taxon>
        <taxon>Streptosporangiaceae</taxon>
        <taxon>Streptosporangium</taxon>
    </lineage>
</organism>
<evidence type="ECO:0000313" key="3">
    <source>
        <dbReference type="EMBL" id="MDP9849756.1"/>
    </source>
</evidence>
<dbReference type="InterPro" id="IPR035994">
    <property type="entry name" value="Nucleoside_phosphorylase_sf"/>
</dbReference>
<feature type="region of interest" description="Disordered" evidence="1">
    <location>
        <begin position="47"/>
        <end position="67"/>
    </location>
</feature>
<reference evidence="3 4" key="1">
    <citation type="submission" date="2023-07" db="EMBL/GenBank/DDBJ databases">
        <title>Sequencing the genomes of 1000 actinobacteria strains.</title>
        <authorList>
            <person name="Klenk H.-P."/>
        </authorList>
    </citation>
    <scope>NUCLEOTIDE SEQUENCE [LARGE SCALE GENOMIC DNA]</scope>
    <source>
        <strain evidence="3 4">DSM 46740</strain>
    </source>
</reference>
<evidence type="ECO:0000256" key="1">
    <source>
        <dbReference type="SAM" id="MobiDB-lite"/>
    </source>
</evidence>
<dbReference type="SUPFAM" id="SSF53167">
    <property type="entry name" value="Purine and uridine phosphorylases"/>
    <property type="match status" value="1"/>
</dbReference>
<dbReference type="Proteomes" id="UP001225356">
    <property type="component" value="Unassembled WGS sequence"/>
</dbReference>
<protein>
    <recommendedName>
        <fullName evidence="2">Nucleoside phosphorylase domain-containing protein</fullName>
    </recommendedName>
</protein>
<dbReference type="EMBL" id="JAUSQU010000001">
    <property type="protein sequence ID" value="MDP9849756.1"/>
    <property type="molecule type" value="Genomic_DNA"/>
</dbReference>
<name>A0ABT9QTN6_9ACTN</name>
<evidence type="ECO:0000313" key="4">
    <source>
        <dbReference type="Proteomes" id="UP001225356"/>
    </source>
</evidence>
<feature type="domain" description="Nucleoside phosphorylase" evidence="2">
    <location>
        <begin position="71"/>
        <end position="205"/>
    </location>
</feature>
<dbReference type="Pfam" id="PF01048">
    <property type="entry name" value="PNP_UDP_1"/>
    <property type="match status" value="1"/>
</dbReference>
<dbReference type="Gene3D" id="3.40.50.1580">
    <property type="entry name" value="Nucleoside phosphorylase domain"/>
    <property type="match status" value="1"/>
</dbReference>
<dbReference type="RefSeq" id="WP_307567770.1">
    <property type="nucleotide sequence ID" value="NZ_JAUSQU010000001.1"/>
</dbReference>
<accession>A0ABT9QTN6</accession>
<comment type="caution">
    <text evidence="3">The sequence shown here is derived from an EMBL/GenBank/DDBJ whole genome shotgun (WGS) entry which is preliminary data.</text>
</comment>
<keyword evidence="4" id="KW-1185">Reference proteome</keyword>
<dbReference type="InterPro" id="IPR000845">
    <property type="entry name" value="Nucleoside_phosphorylase_d"/>
</dbReference>
<evidence type="ECO:0000259" key="2">
    <source>
        <dbReference type="Pfam" id="PF01048"/>
    </source>
</evidence>
<proteinExistence type="predicted"/>